<dbReference type="Proteomes" id="UP000066737">
    <property type="component" value="Chromosome I"/>
</dbReference>
<protein>
    <submittedName>
        <fullName evidence="2">Uncharacterized protein</fullName>
    </submittedName>
</protein>
<evidence type="ECO:0000256" key="1">
    <source>
        <dbReference type="SAM" id="Phobius"/>
    </source>
</evidence>
<feature type="transmembrane region" description="Helical" evidence="1">
    <location>
        <begin position="54"/>
        <end position="72"/>
    </location>
</feature>
<keyword evidence="3" id="KW-1185">Reference proteome</keyword>
<dbReference type="KEGG" id="hhb:Hhub_3325"/>
<evidence type="ECO:0000313" key="3">
    <source>
        <dbReference type="Proteomes" id="UP000066737"/>
    </source>
</evidence>
<keyword evidence="1" id="KW-0812">Transmembrane</keyword>
<dbReference type="AlphaFoldDB" id="A0A0U5H566"/>
<evidence type="ECO:0000313" key="2">
    <source>
        <dbReference type="EMBL" id="CQH60922.1"/>
    </source>
</evidence>
<keyword evidence="1" id="KW-1133">Transmembrane helix</keyword>
<proteinExistence type="predicted"/>
<reference evidence="3" key="1">
    <citation type="journal article" date="2016" name="Environ. Microbiol.">
        <title>The complete genome of a viable archaeum isolated from 123-million-year-old rock salt.</title>
        <authorList>
            <person name="Jaakkola S.T."/>
            <person name="Pfeiffer F."/>
            <person name="Ravantti J.J."/>
            <person name="Guo Q."/>
            <person name="Liu Y."/>
            <person name="Chen X."/>
            <person name="Ma H."/>
            <person name="Yang C."/>
            <person name="Oksanen H.M."/>
            <person name="Bamford D.H."/>
        </authorList>
    </citation>
    <scope>NUCLEOTIDE SEQUENCE</scope>
    <source>
        <strain evidence="3">JI20-1</strain>
    </source>
</reference>
<sequence>MQTAPLSIFNIAPFYCFSVPKSDDEINRLGTQMMILGTQVSLLGLAIAHYFNPVVGLTVFASGFLGTIGVFIDTE</sequence>
<dbReference type="EMBL" id="LN831302">
    <property type="protein sequence ID" value="CQH60922.1"/>
    <property type="molecule type" value="Genomic_DNA"/>
</dbReference>
<organism evidence="2 3">
    <name type="scientific">Halobacterium hubeiense</name>
    <dbReference type="NCBI Taxonomy" id="1407499"/>
    <lineage>
        <taxon>Archaea</taxon>
        <taxon>Methanobacteriati</taxon>
        <taxon>Methanobacteriota</taxon>
        <taxon>Stenosarchaea group</taxon>
        <taxon>Halobacteria</taxon>
        <taxon>Halobacteriales</taxon>
        <taxon>Halobacteriaceae</taxon>
        <taxon>Halobacterium</taxon>
    </lineage>
</organism>
<keyword evidence="1" id="KW-0472">Membrane</keyword>
<accession>A0A0U5H566</accession>
<gene>
    <name evidence="2" type="ORF">HHUB_3325</name>
</gene>
<name>A0A0U5H566_9EURY</name>